<proteinExistence type="predicted"/>
<dbReference type="Proteomes" id="UP000596004">
    <property type="component" value="Chromosome"/>
</dbReference>
<organism evidence="1">
    <name type="scientific">Candidatus Iainarchaeum sp</name>
    <dbReference type="NCBI Taxonomy" id="3101447"/>
    <lineage>
        <taxon>Archaea</taxon>
        <taxon>Candidatus Iainarchaeota</taxon>
        <taxon>Candidatus Iainarchaeia</taxon>
        <taxon>Candidatus Iainarchaeales</taxon>
        <taxon>Candidatus Iainarchaeaceae</taxon>
        <taxon>Candidatus Iainarchaeum</taxon>
    </lineage>
</organism>
<gene>
    <name evidence="1" type="ORF">IPJ89_02200</name>
</gene>
<sequence length="226" mass="25828">MSSPLPMLLQEKATACQKCGECCRKYYISVLPDELEREAKFFKLSQEKFIQIYCQLFLQVMPLQQGDHPLAIHSSAIPKKIWSVLQKNGISSNYVMLLPMLGFKKKEFCVFFDPKLYLCTMHTVKPAQCSIFPFMAGEKNVDFAKAYDFCELASIASPTRYTHAQADLQKVKMARYFDSVAKKGMENVWSALPQEGIIIYQGKSISPITRSELLELLQLAREKETN</sequence>
<name>A0A7T9DKM0_9ARCH</name>
<dbReference type="PANTHER" id="PTHR35866">
    <property type="entry name" value="PUTATIVE-RELATED"/>
    <property type="match status" value="1"/>
</dbReference>
<evidence type="ECO:0000313" key="1">
    <source>
        <dbReference type="EMBL" id="QQR93032.1"/>
    </source>
</evidence>
<dbReference type="Pfam" id="PF03692">
    <property type="entry name" value="CxxCxxCC"/>
    <property type="match status" value="1"/>
</dbReference>
<protein>
    <submittedName>
        <fullName evidence="1">YkgJ family cysteine cluster protein</fullName>
    </submittedName>
</protein>
<dbReference type="EMBL" id="CP064981">
    <property type="protein sequence ID" value="QQR93032.1"/>
    <property type="molecule type" value="Genomic_DNA"/>
</dbReference>
<dbReference type="AlphaFoldDB" id="A0A7T9DKM0"/>
<dbReference type="PANTHER" id="PTHR35866:SF1">
    <property type="entry name" value="YKGJ FAMILY CYSTEINE CLUSTER PROTEIN"/>
    <property type="match status" value="1"/>
</dbReference>
<reference evidence="1" key="1">
    <citation type="submission" date="2020-11" db="EMBL/GenBank/DDBJ databases">
        <title>Connecting structure to function with the recovery of over 1000 high-quality activated sludge metagenome-assembled genomes encoding full-length rRNA genes using long-read sequencing.</title>
        <authorList>
            <person name="Singleton C.M."/>
            <person name="Petriglieri F."/>
            <person name="Kristensen J.M."/>
            <person name="Kirkegaard R.H."/>
            <person name="Michaelsen T.Y."/>
            <person name="Andersen M.H."/>
            <person name="Karst S.M."/>
            <person name="Dueholm M.S."/>
            <person name="Nielsen P.H."/>
            <person name="Albertsen M."/>
        </authorList>
    </citation>
    <scope>NUCLEOTIDE SEQUENCE</scope>
    <source>
        <strain evidence="1">Fred_18-Q3-R57-64_BAT3C.431</strain>
    </source>
</reference>
<dbReference type="InterPro" id="IPR005358">
    <property type="entry name" value="Puta_zinc/iron-chelating_dom"/>
</dbReference>
<accession>A0A7T9DKM0</accession>